<evidence type="ECO:0000313" key="2">
    <source>
        <dbReference type="EMBL" id="SDQ52588.1"/>
    </source>
</evidence>
<organism evidence="2 3">
    <name type="scientific">Nitrosospira multiformis</name>
    <dbReference type="NCBI Taxonomy" id="1231"/>
    <lineage>
        <taxon>Bacteria</taxon>
        <taxon>Pseudomonadati</taxon>
        <taxon>Pseudomonadota</taxon>
        <taxon>Betaproteobacteria</taxon>
        <taxon>Nitrosomonadales</taxon>
        <taxon>Nitrosomonadaceae</taxon>
        <taxon>Nitrosospira</taxon>
    </lineage>
</organism>
<dbReference type="PANTHER" id="PTHR10093">
    <property type="entry name" value="IRON-SULFUR CLUSTER ASSEMBLY ENZYME NIFU HOMOLOG"/>
    <property type="match status" value="1"/>
</dbReference>
<evidence type="ECO:0000259" key="1">
    <source>
        <dbReference type="Pfam" id="PF01592"/>
    </source>
</evidence>
<dbReference type="Proteomes" id="UP000183471">
    <property type="component" value="Unassembled WGS sequence"/>
</dbReference>
<dbReference type="Gene3D" id="3.90.1010.10">
    <property type="match status" value="1"/>
</dbReference>
<name>A0ABY0TAB4_9PROT</name>
<keyword evidence="3" id="KW-1185">Reference proteome</keyword>
<dbReference type="RefSeq" id="WP_074631442.1">
    <property type="nucleotide sequence ID" value="NZ_FNKY01000001.1"/>
</dbReference>
<dbReference type="EMBL" id="FNKY01000001">
    <property type="protein sequence ID" value="SDQ52588.1"/>
    <property type="molecule type" value="Genomic_DNA"/>
</dbReference>
<sequence>MSTKSLYQEVILDHNKKPRNYGTLDNASHHAVGHNPLCGDHLDIALNLDGERIDRIAFHGESCAICKASASMMTAVVKGKTRADAETLIQEFRDMAIGKLNLDGDHHLGRLTVFAGVRDLPTRVKCAILPWHTLQAALNSVTTTSTEAEDDPMHAAIGDA</sequence>
<feature type="domain" description="NIF system FeS cluster assembly NifU N-terminal" evidence="1">
    <location>
        <begin position="7"/>
        <end position="126"/>
    </location>
</feature>
<gene>
    <name evidence="2" type="ORF">SAMN05216402_1186</name>
</gene>
<reference evidence="2 3" key="1">
    <citation type="submission" date="2016-10" db="EMBL/GenBank/DDBJ databases">
        <authorList>
            <person name="Varghese N."/>
            <person name="Submissions S."/>
        </authorList>
    </citation>
    <scope>NUCLEOTIDE SEQUENCE [LARGE SCALE GENOMIC DNA]</scope>
    <source>
        <strain evidence="2 3">Nl1</strain>
    </source>
</reference>
<dbReference type="Pfam" id="PF01592">
    <property type="entry name" value="NifU_N"/>
    <property type="match status" value="1"/>
</dbReference>
<dbReference type="NCBIfam" id="TIGR01994">
    <property type="entry name" value="SUF_scaf_2"/>
    <property type="match status" value="1"/>
</dbReference>
<accession>A0ABY0TAB4</accession>
<protein>
    <submittedName>
        <fullName evidence="2">Nitrogen fixation protein NifU</fullName>
    </submittedName>
</protein>
<dbReference type="CDD" id="cd06664">
    <property type="entry name" value="IscU_like"/>
    <property type="match status" value="1"/>
</dbReference>
<proteinExistence type="predicted"/>
<dbReference type="InterPro" id="IPR002871">
    <property type="entry name" value="NIF_FeS_clus_asmbl_NifU_N"/>
</dbReference>
<evidence type="ECO:0000313" key="3">
    <source>
        <dbReference type="Proteomes" id="UP000183471"/>
    </source>
</evidence>
<dbReference type="SUPFAM" id="SSF82649">
    <property type="entry name" value="SufE/NifU"/>
    <property type="match status" value="1"/>
</dbReference>
<comment type="caution">
    <text evidence="2">The sequence shown here is derived from an EMBL/GenBank/DDBJ whole genome shotgun (WGS) entry which is preliminary data.</text>
</comment>